<dbReference type="GO" id="GO:0005829">
    <property type="term" value="C:cytosol"/>
    <property type="evidence" value="ECO:0007669"/>
    <property type="project" value="TreeGrafter"/>
</dbReference>
<dbReference type="Gene3D" id="1.20.970.10">
    <property type="entry name" value="Transferase, Pyrimidine Nucleoside Phosphorylase, Chain C"/>
    <property type="match status" value="1"/>
</dbReference>
<comment type="caution">
    <text evidence="10">The sequence shown here is derived from an EMBL/GenBank/DDBJ whole genome shotgun (WGS) entry which is preliminary data.</text>
</comment>
<evidence type="ECO:0000256" key="4">
    <source>
        <dbReference type="ARBA" id="ARBA00022676"/>
    </source>
</evidence>
<dbReference type="Pfam" id="PF00591">
    <property type="entry name" value="Glycos_transf_3"/>
    <property type="match status" value="1"/>
</dbReference>
<sequence>MKSQLEKVIEGHNLTFDEAYEVMYSIMSGNENNSKIASLLTALKIKGETSEEVAGFVKAMREKVIKIKCENDRVIDVCGTGGDGSGTFNISTAVSFVVAGAGVSVAKHGNRSISSRSGSSDVLHELGVDVQLNPELSEKALNEIGIAFLFAPLYHPAMKHVAPIRKELEFRSIFNILGPLTNPAGVKHQLIGTFNDDVARLMTDAIKLLEMEKVAFLCTSNRYDEITLTDITKVYEVNHDNSMYFYTLTNENFGFPKATLEKLQGGSAKENAEIISRVFSGETNGAAYEVVVANAAMALKTSGISDDLLECKQIAEESIKSGATLKKLNELKEFGEKHK</sequence>
<dbReference type="GO" id="GO:0000162">
    <property type="term" value="P:L-tryptophan biosynthetic process"/>
    <property type="evidence" value="ECO:0007669"/>
    <property type="project" value="UniProtKB-KW"/>
</dbReference>
<evidence type="ECO:0000256" key="6">
    <source>
        <dbReference type="ARBA" id="ARBA00022822"/>
    </source>
</evidence>
<dbReference type="InterPro" id="IPR017459">
    <property type="entry name" value="Glycosyl_Trfase_fam3_N_dom"/>
</dbReference>
<keyword evidence="4 10" id="KW-0328">Glycosyltransferase</keyword>
<dbReference type="InterPro" id="IPR000312">
    <property type="entry name" value="Glycosyl_Trfase_fam3"/>
</dbReference>
<accession>A0A0W8FWL1</accession>
<feature type="domain" description="Glycosyl transferase family 3" evidence="8">
    <location>
        <begin position="72"/>
        <end position="324"/>
    </location>
</feature>
<dbReference type="SUPFAM" id="SSF52418">
    <property type="entry name" value="Nucleoside phosphorylase/phosphoribosyltransferase catalytic domain"/>
    <property type="match status" value="1"/>
</dbReference>
<dbReference type="NCBIfam" id="TIGR01245">
    <property type="entry name" value="trpD"/>
    <property type="match status" value="1"/>
</dbReference>
<evidence type="ECO:0000256" key="2">
    <source>
        <dbReference type="ARBA" id="ARBA00011948"/>
    </source>
</evidence>
<evidence type="ECO:0000256" key="5">
    <source>
        <dbReference type="ARBA" id="ARBA00022679"/>
    </source>
</evidence>
<gene>
    <name evidence="10" type="ORF">ASZ90_004883</name>
</gene>
<dbReference type="Pfam" id="PF02885">
    <property type="entry name" value="Glycos_trans_3N"/>
    <property type="match status" value="1"/>
</dbReference>
<dbReference type="PANTHER" id="PTHR43285:SF2">
    <property type="entry name" value="ANTHRANILATE PHOSPHORIBOSYLTRANSFERASE"/>
    <property type="match status" value="1"/>
</dbReference>
<keyword evidence="6" id="KW-0822">Tryptophan biosynthesis</keyword>
<feature type="domain" description="Glycosyl transferase family 3 N-terminal" evidence="9">
    <location>
        <begin position="5"/>
        <end position="63"/>
    </location>
</feature>
<dbReference type="Gene3D" id="3.40.1030.10">
    <property type="entry name" value="Nucleoside phosphorylase/phosphoribosyltransferase catalytic domain"/>
    <property type="match status" value="1"/>
</dbReference>
<dbReference type="SUPFAM" id="SSF47648">
    <property type="entry name" value="Nucleoside phosphorylase/phosphoribosyltransferase N-terminal domain"/>
    <property type="match status" value="1"/>
</dbReference>
<dbReference type="GO" id="GO:0004048">
    <property type="term" value="F:anthranilate phosphoribosyltransferase activity"/>
    <property type="evidence" value="ECO:0007669"/>
    <property type="project" value="UniProtKB-EC"/>
</dbReference>
<dbReference type="FunFam" id="3.40.1030.10:FF:000002">
    <property type="entry name" value="Anthranilate phosphoribosyltransferase"/>
    <property type="match status" value="1"/>
</dbReference>
<comment type="pathway">
    <text evidence="1">Amino-acid biosynthesis; L-tryptophan biosynthesis; L-tryptophan from chorismate: step 2/5.</text>
</comment>
<proteinExistence type="inferred from homology"/>
<dbReference type="InterPro" id="IPR005940">
    <property type="entry name" value="Anthranilate_Pribosyl_Tfrase"/>
</dbReference>
<dbReference type="AlphaFoldDB" id="A0A0W8FWL1"/>
<dbReference type="HAMAP" id="MF_00211">
    <property type="entry name" value="TrpD"/>
    <property type="match status" value="1"/>
</dbReference>
<evidence type="ECO:0000313" key="10">
    <source>
        <dbReference type="EMBL" id="KUG25295.1"/>
    </source>
</evidence>
<evidence type="ECO:0000259" key="9">
    <source>
        <dbReference type="Pfam" id="PF02885"/>
    </source>
</evidence>
<evidence type="ECO:0000256" key="7">
    <source>
        <dbReference type="ARBA" id="ARBA00023141"/>
    </source>
</evidence>
<keyword evidence="3" id="KW-0028">Amino-acid biosynthesis</keyword>
<dbReference type="InterPro" id="IPR036320">
    <property type="entry name" value="Glycosyl_Trfase_fam3_N_dom_sf"/>
</dbReference>
<protein>
    <recommendedName>
        <fullName evidence="2">anthranilate phosphoribosyltransferase</fullName>
        <ecNumber evidence="2">2.4.2.18</ecNumber>
    </recommendedName>
</protein>
<dbReference type="PANTHER" id="PTHR43285">
    <property type="entry name" value="ANTHRANILATE PHOSPHORIBOSYLTRANSFERASE"/>
    <property type="match status" value="1"/>
</dbReference>
<name>A0A0W8FWL1_9ZZZZ</name>
<keyword evidence="5 10" id="KW-0808">Transferase</keyword>
<organism evidence="10">
    <name type="scientific">hydrocarbon metagenome</name>
    <dbReference type="NCBI Taxonomy" id="938273"/>
    <lineage>
        <taxon>unclassified sequences</taxon>
        <taxon>metagenomes</taxon>
        <taxon>ecological metagenomes</taxon>
    </lineage>
</organism>
<dbReference type="InterPro" id="IPR035902">
    <property type="entry name" value="Nuc_phospho_transferase"/>
</dbReference>
<dbReference type="EMBL" id="LNQE01000722">
    <property type="protein sequence ID" value="KUG25295.1"/>
    <property type="molecule type" value="Genomic_DNA"/>
</dbReference>
<reference evidence="10" key="1">
    <citation type="journal article" date="2015" name="Proc. Natl. Acad. Sci. U.S.A.">
        <title>Networks of energetic and metabolic interactions define dynamics in microbial communities.</title>
        <authorList>
            <person name="Embree M."/>
            <person name="Liu J.K."/>
            <person name="Al-Bassam M.M."/>
            <person name="Zengler K."/>
        </authorList>
    </citation>
    <scope>NUCLEOTIDE SEQUENCE</scope>
</reference>
<evidence type="ECO:0000259" key="8">
    <source>
        <dbReference type="Pfam" id="PF00591"/>
    </source>
</evidence>
<evidence type="ECO:0000256" key="1">
    <source>
        <dbReference type="ARBA" id="ARBA00004907"/>
    </source>
</evidence>
<keyword evidence="7" id="KW-0057">Aromatic amino acid biosynthesis</keyword>
<dbReference type="EC" id="2.4.2.18" evidence="2"/>
<evidence type="ECO:0000256" key="3">
    <source>
        <dbReference type="ARBA" id="ARBA00022605"/>
    </source>
</evidence>